<dbReference type="RefSeq" id="WP_119786431.1">
    <property type="nucleotide sequence ID" value="NZ_QYUQ01000002.1"/>
</dbReference>
<protein>
    <submittedName>
        <fullName evidence="2">NAD(P)-dependent oxidoreductase</fullName>
    </submittedName>
</protein>
<dbReference type="OrthoDB" id="5292533at2"/>
<dbReference type="InterPro" id="IPR051783">
    <property type="entry name" value="NAD(P)-dependent_oxidoreduct"/>
</dbReference>
<dbReference type="Proteomes" id="UP000266327">
    <property type="component" value="Unassembled WGS sequence"/>
</dbReference>
<dbReference type="GO" id="GO:0004029">
    <property type="term" value="F:aldehyde dehydrogenase (NAD+) activity"/>
    <property type="evidence" value="ECO:0007669"/>
    <property type="project" value="TreeGrafter"/>
</dbReference>
<dbReference type="GO" id="GO:0005737">
    <property type="term" value="C:cytoplasm"/>
    <property type="evidence" value="ECO:0007669"/>
    <property type="project" value="TreeGrafter"/>
</dbReference>
<comment type="caution">
    <text evidence="2">The sequence shown here is derived from an EMBL/GenBank/DDBJ whole genome shotgun (WGS) entry which is preliminary data.</text>
</comment>
<dbReference type="PANTHER" id="PTHR48079">
    <property type="entry name" value="PROTEIN YEEZ"/>
    <property type="match status" value="1"/>
</dbReference>
<dbReference type="EMBL" id="QYUQ01000002">
    <property type="protein sequence ID" value="RJG02931.1"/>
    <property type="molecule type" value="Genomic_DNA"/>
</dbReference>
<keyword evidence="3" id="KW-1185">Reference proteome</keyword>
<feature type="domain" description="NAD-dependent epimerase/dehydratase" evidence="1">
    <location>
        <begin position="5"/>
        <end position="219"/>
    </location>
</feature>
<dbReference type="PANTHER" id="PTHR48079:SF6">
    <property type="entry name" value="NAD(P)-BINDING DOMAIN-CONTAINING PROTEIN-RELATED"/>
    <property type="match status" value="1"/>
</dbReference>
<evidence type="ECO:0000259" key="1">
    <source>
        <dbReference type="Pfam" id="PF01370"/>
    </source>
</evidence>
<accession>A0A3A3G4S4</accession>
<dbReference type="Gene3D" id="3.40.50.720">
    <property type="entry name" value="NAD(P)-binding Rossmann-like Domain"/>
    <property type="match status" value="1"/>
</dbReference>
<name>A0A3A3G4S4_9BURK</name>
<sequence length="324" mass="35819">MINTIAIVGASGYIGKYLVQELGACKDYRVKVLTRSLNDDRMATSWPANIEIIQGDLFDLASLIDFFERDCIVVNLAYLWDAGEAANLTVTKNLLTACKTAQVKRLLHCSTAAVVGRVPDNEITETTVCCPVTEYGTTKLKIENAIIQASTEYFETAILRPTAVFGPDSNALKKLANDLVQGSALRNYLKACLFGKRRMNLVHIANVVAAIRFLIQQGQPLRGDVFIVSDDGNQKNNFADIEQFLASRLNGAQTLWPRIHLPLSVLSLLLQCLGRNNINPRCNYLQSKLQSLGFTSPVTFEDGLTEYATWYRSTCRVEDKGSAA</sequence>
<gene>
    <name evidence="2" type="ORF">D3878_16200</name>
</gene>
<dbReference type="AlphaFoldDB" id="A0A3A3G4S4"/>
<proteinExistence type="predicted"/>
<dbReference type="InterPro" id="IPR001509">
    <property type="entry name" value="Epimerase_deHydtase"/>
</dbReference>
<evidence type="ECO:0000313" key="3">
    <source>
        <dbReference type="Proteomes" id="UP000266327"/>
    </source>
</evidence>
<dbReference type="Pfam" id="PF01370">
    <property type="entry name" value="Epimerase"/>
    <property type="match status" value="1"/>
</dbReference>
<reference evidence="3" key="1">
    <citation type="submission" date="2018-09" db="EMBL/GenBank/DDBJ databases">
        <authorList>
            <person name="Zhu H."/>
        </authorList>
    </citation>
    <scope>NUCLEOTIDE SEQUENCE [LARGE SCALE GENOMIC DNA]</scope>
    <source>
        <strain evidence="3">K1S02-23</strain>
    </source>
</reference>
<evidence type="ECO:0000313" key="2">
    <source>
        <dbReference type="EMBL" id="RJG02931.1"/>
    </source>
</evidence>
<organism evidence="2 3">
    <name type="scientific">Noviherbaspirillum sedimenti</name>
    <dbReference type="NCBI Taxonomy" id="2320865"/>
    <lineage>
        <taxon>Bacteria</taxon>
        <taxon>Pseudomonadati</taxon>
        <taxon>Pseudomonadota</taxon>
        <taxon>Betaproteobacteria</taxon>
        <taxon>Burkholderiales</taxon>
        <taxon>Oxalobacteraceae</taxon>
        <taxon>Noviherbaspirillum</taxon>
    </lineage>
</organism>
<dbReference type="InterPro" id="IPR036291">
    <property type="entry name" value="NAD(P)-bd_dom_sf"/>
</dbReference>
<dbReference type="SUPFAM" id="SSF51735">
    <property type="entry name" value="NAD(P)-binding Rossmann-fold domains"/>
    <property type="match status" value="1"/>
</dbReference>